<dbReference type="PANTHER" id="PTHR31008:SF0">
    <property type="entry name" value="CSL1"/>
    <property type="match status" value="1"/>
</dbReference>
<organism evidence="1 2">
    <name type="scientific">Cinchona calisaya</name>
    <dbReference type="NCBI Taxonomy" id="153742"/>
    <lineage>
        <taxon>Eukaryota</taxon>
        <taxon>Viridiplantae</taxon>
        <taxon>Streptophyta</taxon>
        <taxon>Embryophyta</taxon>
        <taxon>Tracheophyta</taxon>
        <taxon>Spermatophyta</taxon>
        <taxon>Magnoliopsida</taxon>
        <taxon>eudicotyledons</taxon>
        <taxon>Gunneridae</taxon>
        <taxon>Pentapetalae</taxon>
        <taxon>asterids</taxon>
        <taxon>lamiids</taxon>
        <taxon>Gentianales</taxon>
        <taxon>Rubiaceae</taxon>
        <taxon>Cinchonoideae</taxon>
        <taxon>Cinchoneae</taxon>
        <taxon>Cinchona</taxon>
    </lineage>
</organism>
<dbReference type="AlphaFoldDB" id="A0ABD2ZNH1"/>
<evidence type="ECO:0000313" key="2">
    <source>
        <dbReference type="Proteomes" id="UP001630127"/>
    </source>
</evidence>
<comment type="caution">
    <text evidence="1">The sequence shown here is derived from an EMBL/GenBank/DDBJ whole genome shotgun (WGS) entry which is preliminary data.</text>
</comment>
<protein>
    <submittedName>
        <fullName evidence="1">Uncharacterized protein</fullName>
    </submittedName>
</protein>
<gene>
    <name evidence="1" type="ORF">ACH5RR_017841</name>
</gene>
<keyword evidence="2" id="KW-1185">Reference proteome</keyword>
<dbReference type="Proteomes" id="UP001630127">
    <property type="component" value="Unassembled WGS sequence"/>
</dbReference>
<proteinExistence type="predicted"/>
<dbReference type="EMBL" id="JBJUIK010000008">
    <property type="protein sequence ID" value="KAL3519692.1"/>
    <property type="molecule type" value="Genomic_DNA"/>
</dbReference>
<reference evidence="1 2" key="1">
    <citation type="submission" date="2024-11" db="EMBL/GenBank/DDBJ databases">
        <title>A near-complete genome assembly of Cinchona calisaya.</title>
        <authorList>
            <person name="Lian D.C."/>
            <person name="Zhao X.W."/>
            <person name="Wei L."/>
        </authorList>
    </citation>
    <scope>NUCLEOTIDE SEQUENCE [LARGE SCALE GENOMIC DNA]</scope>
    <source>
        <tissue evidence="1">Nenye</tissue>
    </source>
</reference>
<evidence type="ECO:0000313" key="1">
    <source>
        <dbReference type="EMBL" id="KAL3519692.1"/>
    </source>
</evidence>
<sequence length="319" mass="35867">MDSSTVLDHALLQLTPVRTRSDLVVVREGKSEKMASGLVEPFISHLKFAKDDITKGGYSITILPPSPNASWFTKNTFQRLRAQFNPMNFHRPIVQEMMVSLKNLPTRKAILHKEQAMAYARAMVAGFEMDVVDNLMCFADAFEALRQRVACVNFKDRYKKKHTNGQWMEELAAMKASSLQDSSYMVSNGSSDVPSYLTATPPNPDSTRGTIYHTLLSNGDKSGISEDSSLGEAISLDEVSIRRETDEAVASFEVLEDFKGLDHKNILDQELDNQDLTNDLPSRISNGEEKNENWSAFQSLMRSQLLMGFNMKVSRMSFM</sequence>
<name>A0ABD2ZNH1_9GENT</name>
<accession>A0ABD2ZNH1</accession>
<dbReference type="PANTHER" id="PTHR31008">
    <property type="entry name" value="COP1-INTERACTING PROTEIN-RELATED"/>
    <property type="match status" value="1"/>
</dbReference>